<organism evidence="1 2">
    <name type="scientific">Mycena albidolilacea</name>
    <dbReference type="NCBI Taxonomy" id="1033008"/>
    <lineage>
        <taxon>Eukaryota</taxon>
        <taxon>Fungi</taxon>
        <taxon>Dikarya</taxon>
        <taxon>Basidiomycota</taxon>
        <taxon>Agaricomycotina</taxon>
        <taxon>Agaricomycetes</taxon>
        <taxon>Agaricomycetidae</taxon>
        <taxon>Agaricales</taxon>
        <taxon>Marasmiineae</taxon>
        <taxon>Mycenaceae</taxon>
        <taxon>Mycena</taxon>
    </lineage>
</organism>
<reference evidence="1" key="1">
    <citation type="submission" date="2023-03" db="EMBL/GenBank/DDBJ databases">
        <title>Massive genome expansion in bonnet fungi (Mycena s.s.) driven by repeated elements and novel gene families across ecological guilds.</title>
        <authorList>
            <consortium name="Lawrence Berkeley National Laboratory"/>
            <person name="Harder C.B."/>
            <person name="Miyauchi S."/>
            <person name="Viragh M."/>
            <person name="Kuo A."/>
            <person name="Thoen E."/>
            <person name="Andreopoulos B."/>
            <person name="Lu D."/>
            <person name="Skrede I."/>
            <person name="Drula E."/>
            <person name="Henrissat B."/>
            <person name="Morin E."/>
            <person name="Kohler A."/>
            <person name="Barry K."/>
            <person name="LaButti K."/>
            <person name="Morin E."/>
            <person name="Salamov A."/>
            <person name="Lipzen A."/>
            <person name="Mereny Z."/>
            <person name="Hegedus B."/>
            <person name="Baldrian P."/>
            <person name="Stursova M."/>
            <person name="Weitz H."/>
            <person name="Taylor A."/>
            <person name="Grigoriev I.V."/>
            <person name="Nagy L.G."/>
            <person name="Martin F."/>
            <person name="Kauserud H."/>
        </authorList>
    </citation>
    <scope>NUCLEOTIDE SEQUENCE</scope>
    <source>
        <strain evidence="1">CBHHK002</strain>
    </source>
</reference>
<evidence type="ECO:0000313" key="1">
    <source>
        <dbReference type="EMBL" id="KAJ7318561.1"/>
    </source>
</evidence>
<dbReference type="AlphaFoldDB" id="A0AAD6ZEK5"/>
<dbReference type="EMBL" id="JARIHO010000057">
    <property type="protein sequence ID" value="KAJ7318561.1"/>
    <property type="molecule type" value="Genomic_DNA"/>
</dbReference>
<gene>
    <name evidence="1" type="ORF">DFH08DRAFT_1086562</name>
</gene>
<dbReference type="Proteomes" id="UP001218218">
    <property type="component" value="Unassembled WGS sequence"/>
</dbReference>
<sequence>MDHCRGLAAFLKDSPHLAARVCSLFVTLNVEIFTLLATMELPNLRYIHIGAGEADIMDDGVAELVQAAVARPSIRHLRMTDMGFFSDVLATILRSNGHLQGLHFGRCAAIHDQLTNVSERSQRAMITHLSVARCSPSLAKLLKDPGLPLDFSKLVYANVLNSATTHLSEFLGAVRESVKWLTFGPDDVNDEVDDLGDLDADSAIYRSIEPMRFPAVTRLTLNVWSSKSIAESLPIFSGLPPQNYIQDITYVVMGRVSRGPTWDRAKALAAAFDPGFAALPLPALERVEIRFSAALDVEDQVSMYREAFPLLNARELLFFSSY</sequence>
<comment type="caution">
    <text evidence="1">The sequence shown here is derived from an EMBL/GenBank/DDBJ whole genome shotgun (WGS) entry which is preliminary data.</text>
</comment>
<keyword evidence="2" id="KW-1185">Reference proteome</keyword>
<accession>A0AAD6ZEK5</accession>
<evidence type="ECO:0000313" key="2">
    <source>
        <dbReference type="Proteomes" id="UP001218218"/>
    </source>
</evidence>
<protein>
    <submittedName>
        <fullName evidence="1">Uncharacterized protein</fullName>
    </submittedName>
</protein>
<name>A0AAD6ZEK5_9AGAR</name>
<proteinExistence type="predicted"/>